<dbReference type="HOGENOM" id="CLU_1131421_0_0_1"/>
<evidence type="ECO:0000313" key="3">
    <source>
        <dbReference type="Proteomes" id="UP000001593"/>
    </source>
</evidence>
<feature type="non-terminal residue" evidence="2">
    <location>
        <position position="1"/>
    </location>
</feature>
<dbReference type="Proteomes" id="UP000001593">
    <property type="component" value="Unassembled WGS sequence"/>
</dbReference>
<dbReference type="AlphaFoldDB" id="A7T1Q8"/>
<reference evidence="2 3" key="1">
    <citation type="journal article" date="2007" name="Science">
        <title>Sea anemone genome reveals ancestral eumetazoan gene repertoire and genomic organization.</title>
        <authorList>
            <person name="Putnam N.H."/>
            <person name="Srivastava M."/>
            <person name="Hellsten U."/>
            <person name="Dirks B."/>
            <person name="Chapman J."/>
            <person name="Salamov A."/>
            <person name="Terry A."/>
            <person name="Shapiro H."/>
            <person name="Lindquist E."/>
            <person name="Kapitonov V.V."/>
            <person name="Jurka J."/>
            <person name="Genikhovich G."/>
            <person name="Grigoriev I.V."/>
            <person name="Lucas S.M."/>
            <person name="Steele R.E."/>
            <person name="Finnerty J.R."/>
            <person name="Technau U."/>
            <person name="Martindale M.Q."/>
            <person name="Rokhsar D.S."/>
        </authorList>
    </citation>
    <scope>NUCLEOTIDE SEQUENCE [LARGE SCALE GENOMIC DNA]</scope>
    <source>
        <strain evidence="3">CH2 X CH6</strain>
    </source>
</reference>
<dbReference type="STRING" id="45351.A7T1Q8"/>
<proteinExistence type="predicted"/>
<evidence type="ECO:0000313" key="2">
    <source>
        <dbReference type="EMBL" id="EDO30102.1"/>
    </source>
</evidence>
<dbReference type="EMBL" id="DS470149">
    <property type="protein sequence ID" value="EDO30102.1"/>
    <property type="molecule type" value="Genomic_DNA"/>
</dbReference>
<feature type="compositionally biased region" description="Basic and acidic residues" evidence="1">
    <location>
        <begin position="74"/>
        <end position="83"/>
    </location>
</feature>
<organism evidence="2 3">
    <name type="scientific">Nematostella vectensis</name>
    <name type="common">Starlet sea anemone</name>
    <dbReference type="NCBI Taxonomy" id="45351"/>
    <lineage>
        <taxon>Eukaryota</taxon>
        <taxon>Metazoa</taxon>
        <taxon>Cnidaria</taxon>
        <taxon>Anthozoa</taxon>
        <taxon>Hexacorallia</taxon>
        <taxon>Actiniaria</taxon>
        <taxon>Edwardsiidae</taxon>
        <taxon>Nematostella</taxon>
    </lineage>
</organism>
<protein>
    <submittedName>
        <fullName evidence="2">Uncharacterized protein</fullName>
    </submittedName>
</protein>
<feature type="region of interest" description="Disordered" evidence="1">
    <location>
        <begin position="1"/>
        <end position="21"/>
    </location>
</feature>
<name>A7T1Q8_NEMVE</name>
<gene>
    <name evidence="2" type="ORF">NEMVEDRAFT_v1g221035</name>
</gene>
<sequence>GKKEVKATVQGKGPKTWIREGAEEEPVDFMDANVVQRVVATDPRKGKRKLVNDFETSSDGKLIIPADEEDEDDPKPNRKKSDAFADADLMDLEPEVSNSRKKGTRDDEDDDDEEIGPKKKLHQPGAEYRAKIFYIILYSVIESIKSIVFHIERFLFNFHSKISFTRSMELKNKINMQNEMFYFRSFEISEHVRNNEGRVARSLFAHEAITCTTRKEHVRNNEGRVDTQGRQVLVDHSSFTKMRKYY</sequence>
<accession>A7T1Q8</accession>
<dbReference type="InParanoid" id="A7T1Q8"/>
<evidence type="ECO:0000256" key="1">
    <source>
        <dbReference type="SAM" id="MobiDB-lite"/>
    </source>
</evidence>
<feature type="region of interest" description="Disordered" evidence="1">
    <location>
        <begin position="60"/>
        <end position="121"/>
    </location>
</feature>
<keyword evidence="3" id="KW-1185">Reference proteome</keyword>